<dbReference type="RefSeq" id="WP_397556656.1">
    <property type="nucleotide sequence ID" value="NZ_JBIQWL010000004.1"/>
</dbReference>
<keyword evidence="2" id="KW-1133">Transmembrane helix</keyword>
<dbReference type="EMBL" id="JBIQWL010000004">
    <property type="protein sequence ID" value="MFH8251200.1"/>
    <property type="molecule type" value="Genomic_DNA"/>
</dbReference>
<sequence length="243" mass="25732">MNEDALAELRRLRARAYGPAPDIHGDPAALRRLEELEARNRQVASVPADEAPVSDAPPSEPEPGPALEEHAEPAEPSRGFRRWMPWLWLASLVTVGVLAAAWTFATAIVWFAPLQRDAAIAQVAVLTVDEAFDAPAVFGSPVADRVGFQDFDGLTAMTAEGGVMGAGADDTCLVVVPTASIDTEADIYNGPIFVGCSAGAFPATVELLVTHDQPEGIRDRFPAGTALQFVLDGERVVVFSDAG</sequence>
<name>A0ABW7Q8J8_9MICO</name>
<proteinExistence type="predicted"/>
<feature type="region of interest" description="Disordered" evidence="1">
    <location>
        <begin position="40"/>
        <end position="74"/>
    </location>
</feature>
<dbReference type="Proteomes" id="UP001610861">
    <property type="component" value="Unassembled WGS sequence"/>
</dbReference>
<protein>
    <submittedName>
        <fullName evidence="3">Uncharacterized protein</fullName>
    </submittedName>
</protein>
<evidence type="ECO:0000256" key="2">
    <source>
        <dbReference type="SAM" id="Phobius"/>
    </source>
</evidence>
<accession>A0ABW7Q8J8</accession>
<comment type="caution">
    <text evidence="3">The sequence shown here is derived from an EMBL/GenBank/DDBJ whole genome shotgun (WGS) entry which is preliminary data.</text>
</comment>
<evidence type="ECO:0000256" key="1">
    <source>
        <dbReference type="SAM" id="MobiDB-lite"/>
    </source>
</evidence>
<feature type="transmembrane region" description="Helical" evidence="2">
    <location>
        <begin position="86"/>
        <end position="112"/>
    </location>
</feature>
<keyword evidence="4" id="KW-1185">Reference proteome</keyword>
<gene>
    <name evidence="3" type="ORF">ACH3VR_12590</name>
</gene>
<reference evidence="3 4" key="1">
    <citation type="submission" date="2024-09" db="EMBL/GenBank/DDBJ databases">
        <authorList>
            <person name="Pan X."/>
        </authorList>
    </citation>
    <scope>NUCLEOTIDE SEQUENCE [LARGE SCALE GENOMIC DNA]</scope>
    <source>
        <strain evidence="3 4">B2969</strain>
    </source>
</reference>
<organism evidence="3 4">
    <name type="scientific">Microbacterium alkaliflavum</name>
    <dbReference type="NCBI Taxonomy" id="3248839"/>
    <lineage>
        <taxon>Bacteria</taxon>
        <taxon>Bacillati</taxon>
        <taxon>Actinomycetota</taxon>
        <taxon>Actinomycetes</taxon>
        <taxon>Micrococcales</taxon>
        <taxon>Microbacteriaceae</taxon>
        <taxon>Microbacterium</taxon>
    </lineage>
</organism>
<evidence type="ECO:0000313" key="3">
    <source>
        <dbReference type="EMBL" id="MFH8251200.1"/>
    </source>
</evidence>
<keyword evidence="2" id="KW-0812">Transmembrane</keyword>
<keyword evidence="2" id="KW-0472">Membrane</keyword>
<evidence type="ECO:0000313" key="4">
    <source>
        <dbReference type="Proteomes" id="UP001610861"/>
    </source>
</evidence>